<dbReference type="CDD" id="cd20405">
    <property type="entry name" value="Tudor_Agenet_AtDUF_rpt1_3"/>
    <property type="match status" value="2"/>
</dbReference>
<keyword evidence="1" id="KW-0813">Transport</keyword>
<evidence type="ECO:0000313" key="6">
    <source>
        <dbReference type="EMBL" id="CAH2054835.1"/>
    </source>
</evidence>
<feature type="region of interest" description="Disordered" evidence="4">
    <location>
        <begin position="196"/>
        <end position="217"/>
    </location>
</feature>
<evidence type="ECO:0000256" key="1">
    <source>
        <dbReference type="ARBA" id="ARBA00022448"/>
    </source>
</evidence>
<dbReference type="Pfam" id="PF05641">
    <property type="entry name" value="Agenet"/>
    <property type="match status" value="2"/>
</dbReference>
<proteinExistence type="predicted"/>
<dbReference type="PANTHER" id="PTHR31917:SF153">
    <property type="entry name" value="DUF724 DOMAIN-CONTAINING PROTEIN 3-RELATED"/>
    <property type="match status" value="1"/>
</dbReference>
<keyword evidence="2" id="KW-0341">Growth regulation</keyword>
<evidence type="ECO:0000259" key="5">
    <source>
        <dbReference type="SMART" id="SM00743"/>
    </source>
</evidence>
<feature type="compositionally biased region" description="Polar residues" evidence="4">
    <location>
        <begin position="398"/>
        <end position="412"/>
    </location>
</feature>
<accession>A0AAU9S0S9</accession>
<feature type="coiled-coil region" evidence="3">
    <location>
        <begin position="584"/>
        <end position="653"/>
    </location>
</feature>
<name>A0AAU9S0S9_THLAR</name>
<sequence>MMSKGCEVEVCSEEEGFVGAWFRAVLEENPTKSGRKKLCIRYITLLSDDGSSPLTEMVEQRLIRSIPPEDLQNSVVLEEGTVVDADHKDGWWTGFILKKKSEGDKFLVYFDSPPDIIEFERNQLRAHLHWTGWKWIVPETKKLDKSMFCSGAMVEVSPVKDEMEGGWYPAIMVTEVEEDDEKKFIVKDINQQLSCNGGEATPTTTVDAHRLRPTPPPSSAGEYRLLQWVEALHRSGWFQGSVRKILSGKRYSVNLAATKEECVFNHAELRPLMVWDWANRVWRNAPKQGSVKETPSSILNKNPIRTCSGAKPLTKAKTATPLKQRIVAKDSVTPSSVITAAPLKQTEAKTVGNISPLKSPEPMMNLNESGNDSTPHKIPEEENSEATSRKRKREQEQHSNLNEETDGTSNGSKAEINESSKKICNDGEVVDQPLSVSIGNLSTELSCNQSLDLVNSSAAAACVEESPAKDTLMDLPFAKKSPYWKRCELTDGFKSKPQRPHFSPLLEVKDDIREWSAVGMMVTFYGLLDEAKDLKLDDPTSKLNDLSVSFADLEKHGFDVVSPQLLISRLLHLKDLRARNAEERKCFEEDIEDEESGRRELEEMRAELARKICELKRQEADAKEKKEAAEKKIADMKSRVEMLSQENEAVELEFQKAISAPW</sequence>
<dbReference type="Pfam" id="PF05266">
    <property type="entry name" value="DUF724"/>
    <property type="match status" value="1"/>
</dbReference>
<organism evidence="6 7">
    <name type="scientific">Thlaspi arvense</name>
    <name type="common">Field penny-cress</name>
    <dbReference type="NCBI Taxonomy" id="13288"/>
    <lineage>
        <taxon>Eukaryota</taxon>
        <taxon>Viridiplantae</taxon>
        <taxon>Streptophyta</taxon>
        <taxon>Embryophyta</taxon>
        <taxon>Tracheophyta</taxon>
        <taxon>Spermatophyta</taxon>
        <taxon>Magnoliopsida</taxon>
        <taxon>eudicotyledons</taxon>
        <taxon>Gunneridae</taxon>
        <taxon>Pentapetalae</taxon>
        <taxon>rosids</taxon>
        <taxon>malvids</taxon>
        <taxon>Brassicales</taxon>
        <taxon>Brassicaceae</taxon>
        <taxon>Thlaspideae</taxon>
        <taxon>Thlaspi</taxon>
    </lineage>
</organism>
<evidence type="ECO:0000256" key="2">
    <source>
        <dbReference type="ARBA" id="ARBA00022604"/>
    </source>
</evidence>
<feature type="domain" description="Agenet" evidence="5">
    <location>
        <begin position="1"/>
        <end position="71"/>
    </location>
</feature>
<evidence type="ECO:0000256" key="4">
    <source>
        <dbReference type="SAM" id="MobiDB-lite"/>
    </source>
</evidence>
<evidence type="ECO:0000313" key="7">
    <source>
        <dbReference type="Proteomes" id="UP000836841"/>
    </source>
</evidence>
<dbReference type="InterPro" id="IPR008395">
    <property type="entry name" value="Agenet-like_dom"/>
</dbReference>
<dbReference type="InterPro" id="IPR014002">
    <property type="entry name" value="Agenet_dom_plant"/>
</dbReference>
<feature type="domain" description="Agenet" evidence="5">
    <location>
        <begin position="75"/>
        <end position="132"/>
    </location>
</feature>
<dbReference type="PANTHER" id="PTHR31917">
    <property type="entry name" value="AGENET DOMAIN-CONTAINING PROTEIN-RELATED"/>
    <property type="match status" value="1"/>
</dbReference>
<feature type="compositionally biased region" description="Polar residues" evidence="4">
    <location>
        <begin position="196"/>
        <end position="206"/>
    </location>
</feature>
<dbReference type="AlphaFoldDB" id="A0AAU9S0S9"/>
<protein>
    <recommendedName>
        <fullName evidence="5">Agenet domain-containing protein</fullName>
    </recommendedName>
</protein>
<gene>
    <name evidence="6" type="ORF">TAV2_LOCUS11624</name>
</gene>
<evidence type="ECO:0000256" key="3">
    <source>
        <dbReference type="SAM" id="Coils"/>
    </source>
</evidence>
<keyword evidence="3" id="KW-0175">Coiled coil</keyword>
<dbReference type="CDD" id="cd20406">
    <property type="entry name" value="Tudor_Agenet_AtDUF_rpt2_4"/>
    <property type="match status" value="2"/>
</dbReference>
<dbReference type="Proteomes" id="UP000836841">
    <property type="component" value="Chromosome 3"/>
</dbReference>
<dbReference type="InterPro" id="IPR007930">
    <property type="entry name" value="DUF724"/>
</dbReference>
<feature type="domain" description="Agenet" evidence="5">
    <location>
        <begin position="146"/>
        <end position="219"/>
    </location>
</feature>
<feature type="region of interest" description="Disordered" evidence="4">
    <location>
        <begin position="349"/>
        <end position="416"/>
    </location>
</feature>
<dbReference type="EMBL" id="OU466859">
    <property type="protein sequence ID" value="CAH2054835.1"/>
    <property type="molecule type" value="Genomic_DNA"/>
</dbReference>
<keyword evidence="7" id="KW-1185">Reference proteome</keyword>
<reference evidence="6 7" key="1">
    <citation type="submission" date="2022-03" db="EMBL/GenBank/DDBJ databases">
        <authorList>
            <person name="Nunn A."/>
            <person name="Chopra R."/>
            <person name="Nunn A."/>
            <person name="Contreras Garrido A."/>
        </authorList>
    </citation>
    <scope>NUCLEOTIDE SEQUENCE [LARGE SCALE GENOMIC DNA]</scope>
</reference>
<dbReference type="SMART" id="SM00743">
    <property type="entry name" value="Agenet"/>
    <property type="match status" value="4"/>
</dbReference>
<feature type="domain" description="Agenet" evidence="5">
    <location>
        <begin position="221"/>
        <end position="277"/>
    </location>
</feature>